<dbReference type="Proteomes" id="UP000239735">
    <property type="component" value="Unassembled WGS sequence"/>
</dbReference>
<organism evidence="1 2">
    <name type="scientific">Candidatus Sulfuritelmatomonas gaucii</name>
    <dbReference type="NCBI Taxonomy" id="2043161"/>
    <lineage>
        <taxon>Bacteria</taxon>
        <taxon>Pseudomonadati</taxon>
        <taxon>Acidobacteriota</taxon>
        <taxon>Terriglobia</taxon>
        <taxon>Terriglobales</taxon>
        <taxon>Acidobacteriaceae</taxon>
        <taxon>Candidatus Sulfuritelmatomonas</taxon>
    </lineage>
</organism>
<accession>A0A2N9M301</accession>
<evidence type="ECO:0000313" key="1">
    <source>
        <dbReference type="EMBL" id="SPE29864.1"/>
    </source>
</evidence>
<dbReference type="AlphaFoldDB" id="A0A2N9M301"/>
<proteinExistence type="predicted"/>
<sequence length="52" mass="5525">MANILNTDKQIAVVAALAEGSSIRSIVRMAGIHRDTIMPLGVVQEYGNAEEA</sequence>
<protein>
    <submittedName>
        <fullName evidence="1">Uncharacterized protein</fullName>
    </submittedName>
</protein>
<name>A0A2N9M301_9BACT</name>
<dbReference type="EMBL" id="OKRB01000133">
    <property type="protein sequence ID" value="SPE29864.1"/>
    <property type="molecule type" value="Genomic_DNA"/>
</dbReference>
<evidence type="ECO:0000313" key="2">
    <source>
        <dbReference type="Proteomes" id="UP000239735"/>
    </source>
</evidence>
<gene>
    <name evidence="1" type="ORF">SBA5_720035</name>
</gene>
<reference evidence="2" key="1">
    <citation type="submission" date="2018-02" db="EMBL/GenBank/DDBJ databases">
        <authorList>
            <person name="Hausmann B."/>
        </authorList>
    </citation>
    <scope>NUCLEOTIDE SEQUENCE [LARGE SCALE GENOMIC DNA]</scope>
    <source>
        <strain evidence="2">Peat soil MAG SbA5</strain>
    </source>
</reference>